<dbReference type="PROSITE" id="PS50102">
    <property type="entry name" value="RRM"/>
    <property type="match status" value="1"/>
</dbReference>
<dbReference type="AlphaFoldDB" id="A0ABD1Y356"/>
<dbReference type="InterPro" id="IPR000504">
    <property type="entry name" value="RRM_dom"/>
</dbReference>
<dbReference type="InterPro" id="IPR012677">
    <property type="entry name" value="Nucleotide-bd_a/b_plait_sf"/>
</dbReference>
<keyword evidence="1" id="KW-0677">Repeat</keyword>
<dbReference type="InterPro" id="IPR035979">
    <property type="entry name" value="RBD_domain_sf"/>
</dbReference>
<evidence type="ECO:0000256" key="2">
    <source>
        <dbReference type="ARBA" id="ARBA00022884"/>
    </source>
</evidence>
<dbReference type="SMART" id="SM00360">
    <property type="entry name" value="RRM"/>
    <property type="match status" value="1"/>
</dbReference>
<feature type="domain" description="RRM" evidence="4">
    <location>
        <begin position="66"/>
        <end position="136"/>
    </location>
</feature>
<protein>
    <recommendedName>
        <fullName evidence="4">RRM domain-containing protein</fullName>
    </recommendedName>
</protein>
<dbReference type="PANTHER" id="PTHR24012">
    <property type="entry name" value="RNA BINDING PROTEIN"/>
    <property type="match status" value="1"/>
</dbReference>
<dbReference type="Gene3D" id="3.30.70.330">
    <property type="match status" value="2"/>
</dbReference>
<evidence type="ECO:0000256" key="1">
    <source>
        <dbReference type="ARBA" id="ARBA00022737"/>
    </source>
</evidence>
<dbReference type="Proteomes" id="UP001605036">
    <property type="component" value="Unassembled WGS sequence"/>
</dbReference>
<organism evidence="5 6">
    <name type="scientific">Riccia fluitans</name>
    <dbReference type="NCBI Taxonomy" id="41844"/>
    <lineage>
        <taxon>Eukaryota</taxon>
        <taxon>Viridiplantae</taxon>
        <taxon>Streptophyta</taxon>
        <taxon>Embryophyta</taxon>
        <taxon>Marchantiophyta</taxon>
        <taxon>Marchantiopsida</taxon>
        <taxon>Marchantiidae</taxon>
        <taxon>Marchantiales</taxon>
        <taxon>Ricciaceae</taxon>
        <taxon>Riccia</taxon>
    </lineage>
</organism>
<dbReference type="Pfam" id="PF00076">
    <property type="entry name" value="RRM_1"/>
    <property type="match status" value="1"/>
</dbReference>
<evidence type="ECO:0000256" key="3">
    <source>
        <dbReference type="PROSITE-ProRule" id="PRU00176"/>
    </source>
</evidence>
<name>A0ABD1Y356_9MARC</name>
<reference evidence="5 6" key="1">
    <citation type="submission" date="2024-09" db="EMBL/GenBank/DDBJ databases">
        <title>Chromosome-scale assembly of Riccia fluitans.</title>
        <authorList>
            <person name="Paukszto L."/>
            <person name="Sawicki J."/>
            <person name="Karawczyk K."/>
            <person name="Piernik-Szablinska J."/>
            <person name="Szczecinska M."/>
            <person name="Mazdziarz M."/>
        </authorList>
    </citation>
    <scope>NUCLEOTIDE SEQUENCE [LARGE SCALE GENOMIC DNA]</scope>
    <source>
        <strain evidence="5">Rf_01</strain>
        <tissue evidence="5">Aerial parts of the thallus</tissue>
    </source>
</reference>
<sequence length="136" mass="14867">MAASAAVRDTAGSDADNLTKQSRGCGFVIYNSREEADNAIALFHDKRSLPPAVLKYADGERERLEHKLLIGMLPSSVTEADVSNIFLKFGRIKELSVIKGLQPSSKGCAFLKYESKDQAIAAIEALNGQHKMEVRE</sequence>
<evidence type="ECO:0000313" key="6">
    <source>
        <dbReference type="Proteomes" id="UP001605036"/>
    </source>
</evidence>
<keyword evidence="6" id="KW-1185">Reference proteome</keyword>
<dbReference type="GO" id="GO:0003723">
    <property type="term" value="F:RNA binding"/>
    <property type="evidence" value="ECO:0007669"/>
    <property type="project" value="UniProtKB-UniRule"/>
</dbReference>
<gene>
    <name evidence="5" type="ORF">R1flu_001382</name>
</gene>
<dbReference type="SUPFAM" id="SSF54928">
    <property type="entry name" value="RNA-binding domain, RBD"/>
    <property type="match status" value="2"/>
</dbReference>
<comment type="caution">
    <text evidence="5">The sequence shown here is derived from an EMBL/GenBank/DDBJ whole genome shotgun (WGS) entry which is preliminary data.</text>
</comment>
<keyword evidence="2 3" id="KW-0694">RNA-binding</keyword>
<evidence type="ECO:0000259" key="4">
    <source>
        <dbReference type="PROSITE" id="PS50102"/>
    </source>
</evidence>
<accession>A0ABD1Y356</accession>
<dbReference type="EMBL" id="JBHFFA010000006">
    <property type="protein sequence ID" value="KAL2621177.1"/>
    <property type="molecule type" value="Genomic_DNA"/>
</dbReference>
<evidence type="ECO:0000313" key="5">
    <source>
        <dbReference type="EMBL" id="KAL2621177.1"/>
    </source>
</evidence>
<proteinExistence type="predicted"/>